<dbReference type="EMBL" id="JAMQJY010000008">
    <property type="protein sequence ID" value="MCM2677968.1"/>
    <property type="molecule type" value="Genomic_DNA"/>
</dbReference>
<dbReference type="Proteomes" id="UP001203665">
    <property type="component" value="Unassembled WGS sequence"/>
</dbReference>
<protein>
    <recommendedName>
        <fullName evidence="3">Aldouronate transport system substrate-binding protein</fullName>
    </recommendedName>
</protein>
<organism evidence="1 2">
    <name type="scientific">Alkalicoccobacillus plakortidis</name>
    <dbReference type="NCBI Taxonomy" id="444060"/>
    <lineage>
        <taxon>Bacteria</taxon>
        <taxon>Bacillati</taxon>
        <taxon>Bacillota</taxon>
        <taxon>Bacilli</taxon>
        <taxon>Bacillales</taxon>
        <taxon>Bacillaceae</taxon>
        <taxon>Alkalicoccobacillus</taxon>
    </lineage>
</organism>
<reference evidence="1" key="1">
    <citation type="submission" date="2022-06" db="EMBL/GenBank/DDBJ databases">
        <title>Alkalicoccobacillus porphyridii sp. nov., isolated from a marine red alga, Porphyridium purpureum and reclassification of Shouchella plakortidis and Shouchella gibsonii as Alkalicoccobacillus plakortidis comb. nov. and Alkalicoccobacillus gibsonii comb. nov.</title>
        <authorList>
            <person name="Kim K.H."/>
            <person name="Lee J.K."/>
            <person name="Han D.M."/>
            <person name="Baek J.H."/>
            <person name="Jeon C.O."/>
        </authorList>
    </citation>
    <scope>NUCLEOTIDE SEQUENCE</scope>
    <source>
        <strain evidence="1">DSM 19153</strain>
    </source>
</reference>
<name>A0ABT0XRH0_9BACI</name>
<sequence length="178" mass="20576">MPLQVIMSIQKLLFAWVDYFYSQEGSEFLNQGPEGYLYEIDENGDRVDLELPAQFESSEDYRGTLTPAYGIPTPTIVTRVEGVEISEFDKFLDDETAEKVDAFGEVPIPLLYLTSEEQEIVNTIEVDLQSYVEQLEARFITGVEPMSNWDKYVETIESMNIEQYIDIYQEAYDRWASS</sequence>
<proteinExistence type="predicted"/>
<comment type="caution">
    <text evidence="1">The sequence shown here is derived from an EMBL/GenBank/DDBJ whole genome shotgun (WGS) entry which is preliminary data.</text>
</comment>
<keyword evidence="2" id="KW-1185">Reference proteome</keyword>
<accession>A0ABT0XRH0</accession>
<dbReference type="SUPFAM" id="SSF53850">
    <property type="entry name" value="Periplasmic binding protein-like II"/>
    <property type="match status" value="1"/>
</dbReference>
<dbReference type="Gene3D" id="3.40.190.10">
    <property type="entry name" value="Periplasmic binding protein-like II"/>
    <property type="match status" value="2"/>
</dbReference>
<dbReference type="RefSeq" id="WP_251611803.1">
    <property type="nucleotide sequence ID" value="NZ_JAMQJY010000008.1"/>
</dbReference>
<evidence type="ECO:0008006" key="3">
    <source>
        <dbReference type="Google" id="ProtNLM"/>
    </source>
</evidence>
<evidence type="ECO:0000313" key="1">
    <source>
        <dbReference type="EMBL" id="MCM2677968.1"/>
    </source>
</evidence>
<gene>
    <name evidence="1" type="ORF">NDM98_22850</name>
</gene>
<evidence type="ECO:0000313" key="2">
    <source>
        <dbReference type="Proteomes" id="UP001203665"/>
    </source>
</evidence>